<feature type="transmembrane region" description="Helical" evidence="8">
    <location>
        <begin position="397"/>
        <end position="422"/>
    </location>
</feature>
<dbReference type="PANTHER" id="PTHR30572">
    <property type="entry name" value="MEMBRANE COMPONENT OF TRANSPORTER-RELATED"/>
    <property type="match status" value="1"/>
</dbReference>
<comment type="caution">
    <text evidence="10">The sequence shown here is derived from an EMBL/GenBank/DDBJ whole genome shotgun (WGS) entry which is preliminary data.</text>
</comment>
<dbReference type="PANTHER" id="PTHR30572:SF4">
    <property type="entry name" value="ABC TRANSPORTER PERMEASE YTRF"/>
    <property type="match status" value="1"/>
</dbReference>
<feature type="transmembrane region" description="Helical" evidence="8">
    <location>
        <begin position="301"/>
        <end position="323"/>
    </location>
</feature>
<evidence type="ECO:0000259" key="9">
    <source>
        <dbReference type="Pfam" id="PF02687"/>
    </source>
</evidence>
<evidence type="ECO:0000256" key="6">
    <source>
        <dbReference type="ARBA" id="ARBA00038076"/>
    </source>
</evidence>
<name>A0A098QTP0_9SPIO</name>
<evidence type="ECO:0000313" key="10">
    <source>
        <dbReference type="EMBL" id="KGE71245.1"/>
    </source>
</evidence>
<keyword evidence="2" id="KW-1003">Cell membrane</keyword>
<dbReference type="InterPro" id="IPR050250">
    <property type="entry name" value="Macrolide_Exporter_MacB"/>
</dbReference>
<feature type="domain" description="ABC3 transporter permease C-terminal" evidence="9">
    <location>
        <begin position="301"/>
        <end position="431"/>
    </location>
</feature>
<gene>
    <name evidence="10" type="ORF">DC28_12405</name>
</gene>
<evidence type="ECO:0000256" key="1">
    <source>
        <dbReference type="ARBA" id="ARBA00004651"/>
    </source>
</evidence>
<feature type="transmembrane region" description="Helical" evidence="8">
    <location>
        <begin position="20"/>
        <end position="41"/>
    </location>
</feature>
<dbReference type="AlphaFoldDB" id="A0A098QTP0"/>
<keyword evidence="3 8" id="KW-0812">Transmembrane</keyword>
<dbReference type="eggNOG" id="COG4591">
    <property type="taxonomic scope" value="Bacteria"/>
</dbReference>
<dbReference type="GO" id="GO:0005886">
    <property type="term" value="C:plasma membrane"/>
    <property type="evidence" value="ECO:0007669"/>
    <property type="project" value="UniProtKB-SubCell"/>
</dbReference>
<proteinExistence type="inferred from homology"/>
<comment type="subcellular location">
    <subcellularLocation>
        <location evidence="1">Cell membrane</location>
        <topology evidence="1">Multi-pass membrane protein</topology>
    </subcellularLocation>
</comment>
<evidence type="ECO:0000256" key="5">
    <source>
        <dbReference type="ARBA" id="ARBA00023136"/>
    </source>
</evidence>
<evidence type="ECO:0000256" key="8">
    <source>
        <dbReference type="SAM" id="Phobius"/>
    </source>
</evidence>
<reference evidence="10 11" key="1">
    <citation type="submission" date="2014-05" db="EMBL/GenBank/DDBJ databases">
        <title>De novo Genome Sequence of Spirocheata sp.</title>
        <authorList>
            <person name="Shivani Y."/>
            <person name="Subhash Y."/>
            <person name="Tushar L."/>
            <person name="Sasikala C."/>
            <person name="Ramana C.V."/>
        </authorList>
    </citation>
    <scope>NUCLEOTIDE SEQUENCE [LARGE SCALE GENOMIC DNA]</scope>
    <source>
        <strain evidence="10 11">JC230</strain>
    </source>
</reference>
<dbReference type="Pfam" id="PF02687">
    <property type="entry name" value="FtsX"/>
    <property type="match status" value="1"/>
</dbReference>
<feature type="region of interest" description="Disordered" evidence="7">
    <location>
        <begin position="143"/>
        <end position="170"/>
    </location>
</feature>
<evidence type="ECO:0000256" key="2">
    <source>
        <dbReference type="ARBA" id="ARBA00022475"/>
    </source>
</evidence>
<organism evidence="10 11">
    <name type="scientific">Spirochaeta lutea</name>
    <dbReference type="NCBI Taxonomy" id="1480694"/>
    <lineage>
        <taxon>Bacteria</taxon>
        <taxon>Pseudomonadati</taxon>
        <taxon>Spirochaetota</taxon>
        <taxon>Spirochaetia</taxon>
        <taxon>Spirochaetales</taxon>
        <taxon>Spirochaetaceae</taxon>
        <taxon>Spirochaeta</taxon>
    </lineage>
</organism>
<dbReference type="Proteomes" id="UP000029692">
    <property type="component" value="Unassembled WGS sequence"/>
</dbReference>
<sequence length="439" mass="48419">MGFIFTLSWKNLSRHKKRTIITASAIAFGLSMYLFLDAWLLGAELDSERNLIWYETSSARVHNPEYWENRERLELKHVISQPARVIQEIEELGYPAAPRTVFRADLAVRQDPFPTDGSMQVRVYAIDPQRDDQVFRLSRTIEEGGPLSGPGLEGLAQDGSPGETGTEGLSDELPGALIGRWLAEDLGAEVGYPITLITRTREGFYQTIDLEIQGILNSPNPMINRGTVFISLGTADRALQMQGAVTEVNIRMPDRADTYSAAAQLEEDLSGVNGGLGVYPWQEIARDYIAMSSTKRQGSGLMLFLVFIIAAVGISNTMLMVVFERTRELGTLRAIGMKDGDIRLNFLFEAGGIGILGGLGGLVMGSLLVAFVTYIGVDFSFMLRDIDIGYRLSGVMYGAWHPAAMIGGFALCVIMTMVVAYFPTRRALDMEITDCLRDE</sequence>
<keyword evidence="5 8" id="KW-0472">Membrane</keyword>
<dbReference type="STRING" id="1480694.DC28_12405"/>
<comment type="similarity">
    <text evidence="6">Belongs to the ABC-4 integral membrane protein family.</text>
</comment>
<evidence type="ECO:0000256" key="4">
    <source>
        <dbReference type="ARBA" id="ARBA00022989"/>
    </source>
</evidence>
<accession>A0A098QTP0</accession>
<evidence type="ECO:0000256" key="3">
    <source>
        <dbReference type="ARBA" id="ARBA00022692"/>
    </source>
</evidence>
<keyword evidence="11" id="KW-1185">Reference proteome</keyword>
<dbReference type="InterPro" id="IPR003838">
    <property type="entry name" value="ABC3_permease_C"/>
</dbReference>
<feature type="transmembrane region" description="Helical" evidence="8">
    <location>
        <begin position="344"/>
        <end position="377"/>
    </location>
</feature>
<evidence type="ECO:0000256" key="7">
    <source>
        <dbReference type="SAM" id="MobiDB-lite"/>
    </source>
</evidence>
<evidence type="ECO:0000313" key="11">
    <source>
        <dbReference type="Proteomes" id="UP000029692"/>
    </source>
</evidence>
<dbReference type="EMBL" id="JNUP01000067">
    <property type="protein sequence ID" value="KGE71245.1"/>
    <property type="molecule type" value="Genomic_DNA"/>
</dbReference>
<protein>
    <recommendedName>
        <fullName evidence="9">ABC3 transporter permease C-terminal domain-containing protein</fullName>
    </recommendedName>
</protein>
<keyword evidence="4 8" id="KW-1133">Transmembrane helix</keyword>
<dbReference type="GO" id="GO:0022857">
    <property type="term" value="F:transmembrane transporter activity"/>
    <property type="evidence" value="ECO:0007669"/>
    <property type="project" value="TreeGrafter"/>
</dbReference>